<dbReference type="EMBL" id="JAKMXF010000111">
    <property type="protein sequence ID" value="KAI6657860.1"/>
    <property type="molecule type" value="Genomic_DNA"/>
</dbReference>
<dbReference type="Proteomes" id="UP001165289">
    <property type="component" value="Unassembled WGS sequence"/>
</dbReference>
<dbReference type="AlphaFoldDB" id="A0AAV7KAD3"/>
<dbReference type="PANTHER" id="PTHR45913:SF5">
    <property type="entry name" value="GENERAL TRANSCRIPTION FACTOR II-I REPEAT DOMAIN-CONTAINING PROTEIN 2A-LIKE PROTEIN"/>
    <property type="match status" value="1"/>
</dbReference>
<evidence type="ECO:0000313" key="2">
    <source>
        <dbReference type="Proteomes" id="UP001165289"/>
    </source>
</evidence>
<gene>
    <name evidence="1" type="ORF">LOD99_602</name>
</gene>
<proteinExistence type="predicted"/>
<accession>A0AAV7KAD3</accession>
<sequence length="165" mass="19611">MTSPVMAYHCIIHQEQLCVITLDMKHVMENVLNTVNFIRSKGLNHRQFQEFLAEVGSDYNDVIYFSQVRWLSRASTLTRYWSLLEEIQTFMTIKGKDVSFLENDQWLNDLAFLVDITKYLADLNLKLQGRKQFVNNLYEHVKAFINKLQLFHQQFIMKKVLHFST</sequence>
<name>A0AAV7KAD3_9METZ</name>
<comment type="caution">
    <text evidence="1">The sequence shown here is derived from an EMBL/GenBank/DDBJ whole genome shotgun (WGS) entry which is preliminary data.</text>
</comment>
<keyword evidence="2" id="KW-1185">Reference proteome</keyword>
<reference evidence="1 2" key="1">
    <citation type="journal article" date="2023" name="BMC Biol.">
        <title>The compact genome of the sponge Oopsacas minuta (Hexactinellida) is lacking key metazoan core genes.</title>
        <authorList>
            <person name="Santini S."/>
            <person name="Schenkelaars Q."/>
            <person name="Jourda C."/>
            <person name="Duchesne M."/>
            <person name="Belahbib H."/>
            <person name="Rocher C."/>
            <person name="Selva M."/>
            <person name="Riesgo A."/>
            <person name="Vervoort M."/>
            <person name="Leys S.P."/>
            <person name="Kodjabachian L."/>
            <person name="Le Bivic A."/>
            <person name="Borchiellini C."/>
            <person name="Claverie J.M."/>
            <person name="Renard E."/>
        </authorList>
    </citation>
    <scope>NUCLEOTIDE SEQUENCE [LARGE SCALE GENOMIC DNA]</scope>
    <source>
        <strain evidence="1">SPO-2</strain>
    </source>
</reference>
<dbReference type="PANTHER" id="PTHR45913">
    <property type="entry name" value="EPM2A-INTERACTING PROTEIN 1"/>
    <property type="match status" value="1"/>
</dbReference>
<organism evidence="1 2">
    <name type="scientific">Oopsacas minuta</name>
    <dbReference type="NCBI Taxonomy" id="111878"/>
    <lineage>
        <taxon>Eukaryota</taxon>
        <taxon>Metazoa</taxon>
        <taxon>Porifera</taxon>
        <taxon>Hexactinellida</taxon>
        <taxon>Hexasterophora</taxon>
        <taxon>Lyssacinosida</taxon>
        <taxon>Leucopsacidae</taxon>
        <taxon>Oopsacas</taxon>
    </lineage>
</organism>
<protein>
    <submittedName>
        <fullName evidence="1">General transcription factor II-I repeat domain-containing protein 2A-like</fullName>
    </submittedName>
</protein>
<evidence type="ECO:0000313" key="1">
    <source>
        <dbReference type="EMBL" id="KAI6657860.1"/>
    </source>
</evidence>